<keyword evidence="2" id="KW-0436">Ligase</keyword>
<organism evidence="2 3">
    <name type="scientific">Arenibacter algicola</name>
    <dbReference type="NCBI Taxonomy" id="616991"/>
    <lineage>
        <taxon>Bacteria</taxon>
        <taxon>Pseudomonadati</taxon>
        <taxon>Bacteroidota</taxon>
        <taxon>Flavobacteriia</taxon>
        <taxon>Flavobacteriales</taxon>
        <taxon>Flavobacteriaceae</taxon>
        <taxon>Arenibacter</taxon>
    </lineage>
</organism>
<evidence type="ECO:0000259" key="1">
    <source>
        <dbReference type="Pfam" id="PF00117"/>
    </source>
</evidence>
<dbReference type="FunFam" id="3.40.50.880:FF:000033">
    <property type="entry name" value="Glutamine amidotransferase class-I"/>
    <property type="match status" value="1"/>
</dbReference>
<dbReference type="EC" id="6.3.5.2" evidence="2"/>
<dbReference type="RefSeq" id="WP_198319194.1">
    <property type="nucleotide sequence ID" value="NZ_CP022515.1"/>
</dbReference>
<feature type="domain" description="Glutamine amidotransferase" evidence="1">
    <location>
        <begin position="44"/>
        <end position="194"/>
    </location>
</feature>
<name>A0A221US20_9FLAO</name>
<dbReference type="InterPro" id="IPR044992">
    <property type="entry name" value="ChyE-like"/>
</dbReference>
<dbReference type="AlphaFoldDB" id="A0A221US20"/>
<protein>
    <submittedName>
        <fullName evidence="2">GMP synthase (Glutamine-hydrolyzing)</fullName>
        <ecNumber evidence="2">6.3.5.2</ecNumber>
    </submittedName>
</protein>
<dbReference type="Gene3D" id="3.40.50.880">
    <property type="match status" value="1"/>
</dbReference>
<dbReference type="PANTHER" id="PTHR42695">
    <property type="entry name" value="GLUTAMINE AMIDOTRANSFERASE YLR126C-RELATED"/>
    <property type="match status" value="1"/>
</dbReference>
<dbReference type="InterPro" id="IPR017926">
    <property type="entry name" value="GATASE"/>
</dbReference>
<dbReference type="GO" id="GO:0005829">
    <property type="term" value="C:cytosol"/>
    <property type="evidence" value="ECO:0007669"/>
    <property type="project" value="TreeGrafter"/>
</dbReference>
<dbReference type="Pfam" id="PF00117">
    <property type="entry name" value="GATase"/>
    <property type="match status" value="1"/>
</dbReference>
<dbReference type="PROSITE" id="PS51273">
    <property type="entry name" value="GATASE_TYPE_1"/>
    <property type="match status" value="1"/>
</dbReference>
<reference evidence="2 3" key="1">
    <citation type="submission" date="2017-07" db="EMBL/GenBank/DDBJ databases">
        <title>Genome Sequence of Arenibacter algicola Strain SMS7 Isolated from a culture of the Diatom Skeletonema marinoi.</title>
        <authorList>
            <person name="Topel M."/>
            <person name="Pinder M.I.M."/>
            <person name="Johansson O.N."/>
            <person name="Kourtchenko O."/>
            <person name="Godhe A."/>
            <person name="Clarke A.K."/>
        </authorList>
    </citation>
    <scope>NUCLEOTIDE SEQUENCE [LARGE SCALE GENOMIC DNA]</scope>
    <source>
        <strain evidence="2 3">SMS7</strain>
    </source>
</reference>
<evidence type="ECO:0000313" key="3">
    <source>
        <dbReference type="Proteomes" id="UP000204551"/>
    </source>
</evidence>
<dbReference type="EMBL" id="CP022515">
    <property type="protein sequence ID" value="ASO04043.1"/>
    <property type="molecule type" value="Genomic_DNA"/>
</dbReference>
<dbReference type="KEGG" id="aalg:AREALGSMS7_00555"/>
<sequence>MMNIHYLQHVPYEGLGYIEIWLNENRYQVTGTHFFEEGYTLPAIDSIDAIIIMGGPMSVYDEYTYPWLFEEKVFINNCIKASKKVLGICLGAQLMAVCLGAKVYPAKNKEIGWFTVMANPSARNIQWMYKFFENDQTVFHWHGDTFGIPTDGSFELLTSIGNKHQAFYHSKDVIGLQFHLEVTETSLMQMLDNGTNELKEAAFVQSQEEILQGFKNIKSCNTLMKHVLINWLNS</sequence>
<dbReference type="InterPro" id="IPR029062">
    <property type="entry name" value="Class_I_gatase-like"/>
</dbReference>
<dbReference type="CDD" id="cd01741">
    <property type="entry name" value="GATase1_1"/>
    <property type="match status" value="1"/>
</dbReference>
<dbReference type="SUPFAM" id="SSF52317">
    <property type="entry name" value="Class I glutamine amidotransferase-like"/>
    <property type="match status" value="1"/>
</dbReference>
<evidence type="ECO:0000313" key="2">
    <source>
        <dbReference type="EMBL" id="ASO04043.1"/>
    </source>
</evidence>
<dbReference type="Proteomes" id="UP000204551">
    <property type="component" value="Chromosome"/>
</dbReference>
<dbReference type="PANTHER" id="PTHR42695:SF5">
    <property type="entry name" value="GLUTAMINE AMIDOTRANSFERASE YLR126C-RELATED"/>
    <property type="match status" value="1"/>
</dbReference>
<proteinExistence type="predicted"/>
<accession>A0A221US20</accession>
<dbReference type="GO" id="GO:0003922">
    <property type="term" value="F:GMP synthase (glutamine-hydrolyzing) activity"/>
    <property type="evidence" value="ECO:0007669"/>
    <property type="project" value="UniProtKB-EC"/>
</dbReference>
<gene>
    <name evidence="2" type="ORF">AREALGSMS7_00555</name>
</gene>